<evidence type="ECO:0000313" key="3">
    <source>
        <dbReference type="EMBL" id="KAJ6259281.1"/>
    </source>
</evidence>
<evidence type="ECO:0000313" key="4">
    <source>
        <dbReference type="Proteomes" id="UP001221413"/>
    </source>
</evidence>
<dbReference type="PANTHER" id="PTHR15154:SF2">
    <property type="entry name" value="HAMARTIN"/>
    <property type="match status" value="1"/>
</dbReference>
<organism evidence="3 4">
    <name type="scientific">Drechslerella dactyloides</name>
    <name type="common">Nematode-trapping fungus</name>
    <name type="synonym">Arthrobotrys dactyloides</name>
    <dbReference type="NCBI Taxonomy" id="74499"/>
    <lineage>
        <taxon>Eukaryota</taxon>
        <taxon>Fungi</taxon>
        <taxon>Dikarya</taxon>
        <taxon>Ascomycota</taxon>
        <taxon>Pezizomycotina</taxon>
        <taxon>Orbiliomycetes</taxon>
        <taxon>Orbiliales</taxon>
        <taxon>Orbiliaceae</taxon>
        <taxon>Drechslerella</taxon>
    </lineage>
</organism>
<dbReference type="SUPFAM" id="SSF48371">
    <property type="entry name" value="ARM repeat"/>
    <property type="match status" value="1"/>
</dbReference>
<gene>
    <name evidence="3" type="ORF">Dda_6180</name>
</gene>
<dbReference type="GO" id="GO:0033596">
    <property type="term" value="C:TSC1-TSC2 complex"/>
    <property type="evidence" value="ECO:0007669"/>
    <property type="project" value="TreeGrafter"/>
</dbReference>
<evidence type="ECO:0000256" key="1">
    <source>
        <dbReference type="SAM" id="Coils"/>
    </source>
</evidence>
<feature type="compositionally biased region" description="Polar residues" evidence="2">
    <location>
        <begin position="987"/>
        <end position="998"/>
    </location>
</feature>
<dbReference type="AlphaFoldDB" id="A0AAD6IVN6"/>
<dbReference type="PANTHER" id="PTHR15154">
    <property type="entry name" value="HAMARTIN"/>
    <property type="match status" value="1"/>
</dbReference>
<sequence length="1123" mass="127115">MSSGFVEHLFYPSVAPDDLVALGGLADRITLTRRSLKDLIRAISATVTTVPPPYPLPRDLVTAIQSFLDRHVDDDENEQQRLNDELLNVHANRVQGHKDRQLTYIAILNELKPALRGRERLMVWWECLLQPTMQNLESTKSSVVDARQLVLKMLVYDEDDDIHGDLKDVSDLFTDLLFEKYIAMSKTQSADPKEDAESSDESRFMCSNLEDILLSFGKRRAKAFLLAADSYIVNKETRLQILGLLCSLVKMQGPHLYQILETPVLDHLLLCLQMDTSTTVVSLSLTTLLMFMPHIPNALATYLPRLFAIYARLLCWDNYGVPVERHDSFLEDSTAKSSLSFGVEDWQKCESSFPIASSSAPDVSELFTFLYGMYPVNLMAFLKEPYKFLDREDVRGFEDIELDDHLIRQRTEPHRQRHLLHGNFFTLTEEKELTDKARWMKSEPSDVVAQCVGLIAPNVLAYEESTTHQDMPGALVPTDEIPVESLLGEGSQRDTSEDEGIGMDNHRLKPRPHANGKSSRSSTPGVKPVEPHGLDSPTLPPAGPLPPLPNFSEDRLQDMMQLHGTLRGGKVNGSSASLAGTLAANDPSSPRLKAYVQSLSLDNRVQSPALKPAATDAQGTIAYLQRENILLKNDLNFERYLKQQHLAHIGSLQRKHIKDASIEAETNNLINTNKILKRKIEEAAKAYQKLREEGTKTKLDARKWEAELNSRIQKLREEKKIWKEEEETVKAALVSARNEANQLRKLVVDSEAKELQSRQRMQAIEQSLADLEALKAQNEQLNKRLKEFKYTEESIEVYKEIEKACHAQVDKIKLRLKARETEREKMKRAYEERIGDLQNKLAQAQNERDQNPSPPMQAMIDSALHANASHLSAMKKAYNQLLMRFTELEIKYIELQAANELEKLPNARNAGQSPSFNSEPTPILHIETDPMSAYPPRDHRMTERDFSGQKQIMEHHSPKAIRSYQLEHPSAGPSYSTRQEYQHQHHAYTSPNLSTFPPQQIDRRPSPVHRHTRDVQTRAPYDPGMSSQGEMSPEIYSPPPQGLARPSLAPSSSVNSHDDAVSLSNSFTSTGSKEKRPKIKPQSEIRVRGRGGVQNIGKKEKEKEEKKKEKKNKLVSGFRGFGS</sequence>
<protein>
    <submittedName>
        <fullName evidence="3">Hamartin</fullName>
    </submittedName>
</protein>
<dbReference type="InterPro" id="IPR016024">
    <property type="entry name" value="ARM-type_fold"/>
</dbReference>
<feature type="coiled-coil region" evidence="1">
    <location>
        <begin position="673"/>
        <end position="847"/>
    </location>
</feature>
<feature type="region of interest" description="Disordered" evidence="2">
    <location>
        <begin position="960"/>
        <end position="1123"/>
    </location>
</feature>
<feature type="compositionally biased region" description="Polar residues" evidence="2">
    <location>
        <begin position="1062"/>
        <end position="1071"/>
    </location>
</feature>
<accession>A0AAD6IVN6</accession>
<dbReference type="GO" id="GO:0032007">
    <property type="term" value="P:negative regulation of TOR signaling"/>
    <property type="evidence" value="ECO:0007669"/>
    <property type="project" value="TreeGrafter"/>
</dbReference>
<comment type="caution">
    <text evidence="3">The sequence shown here is derived from an EMBL/GenBank/DDBJ whole genome shotgun (WGS) entry which is preliminary data.</text>
</comment>
<evidence type="ECO:0000256" key="2">
    <source>
        <dbReference type="SAM" id="MobiDB-lite"/>
    </source>
</evidence>
<feature type="compositionally biased region" description="Basic and acidic residues" evidence="2">
    <location>
        <begin position="1097"/>
        <end position="1107"/>
    </location>
</feature>
<keyword evidence="4" id="KW-1185">Reference proteome</keyword>
<dbReference type="Proteomes" id="UP001221413">
    <property type="component" value="Unassembled WGS sequence"/>
</dbReference>
<proteinExistence type="predicted"/>
<dbReference type="EMBL" id="JAQGDS010000007">
    <property type="protein sequence ID" value="KAJ6259281.1"/>
    <property type="molecule type" value="Genomic_DNA"/>
</dbReference>
<dbReference type="GO" id="GO:0051726">
    <property type="term" value="P:regulation of cell cycle"/>
    <property type="evidence" value="ECO:0007669"/>
    <property type="project" value="TreeGrafter"/>
</dbReference>
<feature type="compositionally biased region" description="Pro residues" evidence="2">
    <location>
        <begin position="538"/>
        <end position="549"/>
    </location>
</feature>
<name>A0AAD6IVN6_DREDA</name>
<dbReference type="InterPro" id="IPR007483">
    <property type="entry name" value="Hamartin"/>
</dbReference>
<keyword evidence="1" id="KW-0175">Coiled coil</keyword>
<feature type="region of interest" description="Disordered" evidence="2">
    <location>
        <begin position="487"/>
        <end position="552"/>
    </location>
</feature>
<reference evidence="3" key="1">
    <citation type="submission" date="2023-01" db="EMBL/GenBank/DDBJ databases">
        <title>The chitinases involved in constricting ring structure development in the nematode-trapping fungus Drechslerella dactyloides.</title>
        <authorList>
            <person name="Wang R."/>
            <person name="Zhang L."/>
            <person name="Tang P."/>
            <person name="Li S."/>
            <person name="Liang L."/>
        </authorList>
    </citation>
    <scope>NUCLEOTIDE SEQUENCE</scope>
    <source>
        <strain evidence="3">YMF1.00031</strain>
    </source>
</reference>
<dbReference type="Pfam" id="PF04388">
    <property type="entry name" value="Hamartin"/>
    <property type="match status" value="1"/>
</dbReference>